<comment type="subunit">
    <text evidence="4">Component of the RNA polymerase III (Pol III) complex.</text>
</comment>
<dbReference type="Proteomes" id="UP000267251">
    <property type="component" value="Unassembled WGS sequence"/>
</dbReference>
<evidence type="ECO:0000313" key="7">
    <source>
        <dbReference type="Proteomes" id="UP000267251"/>
    </source>
</evidence>
<dbReference type="OrthoDB" id="5377312at2759"/>
<feature type="region of interest" description="Disordered" evidence="5">
    <location>
        <begin position="1"/>
        <end position="24"/>
    </location>
</feature>
<evidence type="ECO:0000256" key="1">
    <source>
        <dbReference type="ARBA" id="ARBA00004123"/>
    </source>
</evidence>
<sequence length="223" mass="23908">MSLGGRGGRGGGGRGGGRGGSMMMMGGLASEVGMEPLFPVEANAKAFPEIAVEKQRDPTSEEQEEIERAKDLIKAMHASPFYLLPLSPAPDIERYSDRYKVKGTERPALSTVLADVSFYPEELHSVHNPKAKKKEKQSSALALDVVSELDHLVKEDEAGDLGDGKGEGQDGRDGEGEAEETEDLADDFDDEDEENDYVEEYFDNGEGDGDLDDDGGGGGGDDY</sequence>
<feature type="compositionally biased region" description="Acidic residues" evidence="5">
    <location>
        <begin position="176"/>
        <end position="223"/>
    </location>
</feature>
<keyword evidence="6" id="KW-0804">Transcription</keyword>
<feature type="region of interest" description="Disordered" evidence="5">
    <location>
        <begin position="153"/>
        <end position="223"/>
    </location>
</feature>
<dbReference type="EMBL" id="KZ987743">
    <property type="protein sequence ID" value="RKP15287.1"/>
    <property type="molecule type" value="Genomic_DNA"/>
</dbReference>
<dbReference type="GO" id="GO:0006383">
    <property type="term" value="P:transcription by RNA polymerase III"/>
    <property type="evidence" value="ECO:0007669"/>
    <property type="project" value="UniProtKB-UniRule"/>
</dbReference>
<keyword evidence="3 4" id="KW-0539">Nucleus</keyword>
<dbReference type="AlphaFoldDB" id="A0A4P9Y7Z7"/>
<dbReference type="InterPro" id="IPR024661">
    <property type="entry name" value="RNA_pol_III_Rpc31"/>
</dbReference>
<reference evidence="7" key="1">
    <citation type="journal article" date="2018" name="Nat. Microbiol.">
        <title>Leveraging single-cell genomics to expand the fungal tree of life.</title>
        <authorList>
            <person name="Ahrendt S.R."/>
            <person name="Quandt C.A."/>
            <person name="Ciobanu D."/>
            <person name="Clum A."/>
            <person name="Salamov A."/>
            <person name="Andreopoulos B."/>
            <person name="Cheng J.F."/>
            <person name="Woyke T."/>
            <person name="Pelin A."/>
            <person name="Henrissat B."/>
            <person name="Reynolds N.K."/>
            <person name="Benny G.L."/>
            <person name="Smith M.E."/>
            <person name="James T.Y."/>
            <person name="Grigoriev I.V."/>
        </authorList>
    </citation>
    <scope>NUCLEOTIDE SEQUENCE [LARGE SCALE GENOMIC DNA]</scope>
</reference>
<dbReference type="PIRSF" id="PIRSF000777">
    <property type="entry name" value="RNA_polIII_C31"/>
    <property type="match status" value="1"/>
</dbReference>
<dbReference type="Pfam" id="PF11705">
    <property type="entry name" value="RNA_pol_3_Rpc31"/>
    <property type="match status" value="1"/>
</dbReference>
<organism evidence="6 7">
    <name type="scientific">Piptocephalis cylindrospora</name>
    <dbReference type="NCBI Taxonomy" id="1907219"/>
    <lineage>
        <taxon>Eukaryota</taxon>
        <taxon>Fungi</taxon>
        <taxon>Fungi incertae sedis</taxon>
        <taxon>Zoopagomycota</taxon>
        <taxon>Zoopagomycotina</taxon>
        <taxon>Zoopagomycetes</taxon>
        <taxon>Zoopagales</taxon>
        <taxon>Piptocephalidaceae</taxon>
        <taxon>Piptocephalis</taxon>
    </lineage>
</organism>
<evidence type="ECO:0000256" key="2">
    <source>
        <dbReference type="ARBA" id="ARBA00008352"/>
    </source>
</evidence>
<accession>A0A4P9Y7Z7</accession>
<proteinExistence type="inferred from homology"/>
<dbReference type="PANTHER" id="PTHR15367:SF2">
    <property type="entry name" value="DNA-DIRECTED RNA POLYMERASE III SUBUNIT"/>
    <property type="match status" value="1"/>
</dbReference>
<keyword evidence="7" id="KW-1185">Reference proteome</keyword>
<comment type="function">
    <text evidence="4">DNA-dependent RNA polymerase catalyzes the transcription of DNA into RNA using the four ribonucleoside triphosphates as substrates. Specific peripheric component of RNA polymerase III which synthesizes small RNAs, such as 5S rRNA and tRNAs.</text>
</comment>
<feature type="compositionally biased region" description="Gly residues" evidence="5">
    <location>
        <begin position="1"/>
        <end position="20"/>
    </location>
</feature>
<comment type="subcellular location">
    <subcellularLocation>
        <location evidence="1 4">Nucleus</location>
    </subcellularLocation>
</comment>
<dbReference type="PANTHER" id="PTHR15367">
    <property type="entry name" value="DNA-DIRECTED RNA POLYMERASE III"/>
    <property type="match status" value="1"/>
</dbReference>
<evidence type="ECO:0000256" key="5">
    <source>
        <dbReference type="SAM" id="MobiDB-lite"/>
    </source>
</evidence>
<gene>
    <name evidence="6" type="ORF">BJ684DRAFT_18381</name>
</gene>
<evidence type="ECO:0000313" key="6">
    <source>
        <dbReference type="EMBL" id="RKP15287.1"/>
    </source>
</evidence>
<protein>
    <recommendedName>
        <fullName evidence="4">DNA-directed RNA polymerase III subunit</fullName>
    </recommendedName>
</protein>
<evidence type="ECO:0000256" key="3">
    <source>
        <dbReference type="ARBA" id="ARBA00023242"/>
    </source>
</evidence>
<feature type="compositionally biased region" description="Basic and acidic residues" evidence="5">
    <location>
        <begin position="153"/>
        <end position="175"/>
    </location>
</feature>
<comment type="similarity">
    <text evidence="2 4">Belongs to the eukaryotic RPC7 RNA polymerase subunit family.</text>
</comment>
<name>A0A4P9Y7Z7_9FUNG</name>
<dbReference type="GO" id="GO:0005666">
    <property type="term" value="C:RNA polymerase III complex"/>
    <property type="evidence" value="ECO:0007669"/>
    <property type="project" value="UniProtKB-UniRule"/>
</dbReference>
<keyword evidence="6" id="KW-0240">DNA-directed RNA polymerase</keyword>
<evidence type="ECO:0000256" key="4">
    <source>
        <dbReference type="PIRNR" id="PIRNR000777"/>
    </source>
</evidence>